<gene>
    <name evidence="4" type="ORF">SAMN04490355_101414</name>
</gene>
<dbReference type="GO" id="GO:0016491">
    <property type="term" value="F:oxidoreductase activity"/>
    <property type="evidence" value="ECO:0007669"/>
    <property type="project" value="InterPro"/>
</dbReference>
<dbReference type="AlphaFoldDB" id="A0A1I4JU04"/>
<evidence type="ECO:0000256" key="2">
    <source>
        <dbReference type="ARBA" id="ARBA00022643"/>
    </source>
</evidence>
<dbReference type="RefSeq" id="WP_090935712.1">
    <property type="nucleotide sequence ID" value="NZ_FOTS01000014.1"/>
</dbReference>
<reference evidence="5" key="1">
    <citation type="submission" date="2016-10" db="EMBL/GenBank/DDBJ databases">
        <authorList>
            <person name="Varghese N."/>
            <person name="Submissions S."/>
        </authorList>
    </citation>
    <scope>NUCLEOTIDE SEQUENCE [LARGE SCALE GENOMIC DNA]</scope>
    <source>
        <strain evidence="5">DSM 13327</strain>
    </source>
</reference>
<sequence length="209" mass="23064">MKVLLINGSSHKEGCTFTALTEVGMQLEKNDIGTKMVHIGVKPISGCIGCYKCQELGKCIFTDDIITSCLNEMETADGLIIGSPVYFASANGNLISLLDRMFMIGSIRNLFAHKLGAAIVSARRAGTTATLDELYKYFTIAEMPVVSSSYWNMVHGNSPEEVRQDLEGMQTMRNLGNNMSWLLKSIEAGKKAGIMLPQRDKKIRTNFIR</sequence>
<dbReference type="InterPro" id="IPR051796">
    <property type="entry name" value="ISF_SsuE-like"/>
</dbReference>
<dbReference type="Pfam" id="PF03358">
    <property type="entry name" value="FMN_red"/>
    <property type="match status" value="1"/>
</dbReference>
<dbReference type="STRING" id="1123291.SAMN04490355_101414"/>
<organism evidence="4 5">
    <name type="scientific">Pelosinus propionicus DSM 13327</name>
    <dbReference type="NCBI Taxonomy" id="1123291"/>
    <lineage>
        <taxon>Bacteria</taxon>
        <taxon>Bacillati</taxon>
        <taxon>Bacillota</taxon>
        <taxon>Negativicutes</taxon>
        <taxon>Selenomonadales</taxon>
        <taxon>Sporomusaceae</taxon>
        <taxon>Pelosinus</taxon>
    </lineage>
</organism>
<dbReference type="InterPro" id="IPR005025">
    <property type="entry name" value="FMN_Rdtase-like_dom"/>
</dbReference>
<dbReference type="OrthoDB" id="9790975at2"/>
<dbReference type="PANTHER" id="PTHR43278">
    <property type="entry name" value="NAD(P)H-DEPENDENT FMN-CONTAINING OXIDOREDUCTASE YWQN-RELATED"/>
    <property type="match status" value="1"/>
</dbReference>
<evidence type="ECO:0000259" key="3">
    <source>
        <dbReference type="Pfam" id="PF03358"/>
    </source>
</evidence>
<dbReference type="PANTHER" id="PTHR43278:SF4">
    <property type="entry name" value="NAD(P)H-DEPENDENT FMN-CONTAINING OXIDOREDUCTASE YWQN-RELATED"/>
    <property type="match status" value="1"/>
</dbReference>
<accession>A0A1I4JU04</accession>
<keyword evidence="1" id="KW-0285">Flavoprotein</keyword>
<evidence type="ECO:0000313" key="5">
    <source>
        <dbReference type="Proteomes" id="UP000199520"/>
    </source>
</evidence>
<feature type="domain" description="NADPH-dependent FMN reductase-like" evidence="3">
    <location>
        <begin position="1"/>
        <end position="156"/>
    </location>
</feature>
<protein>
    <submittedName>
        <fullName evidence="4">Multimeric flavodoxin WrbA</fullName>
    </submittedName>
</protein>
<evidence type="ECO:0000256" key="1">
    <source>
        <dbReference type="ARBA" id="ARBA00022630"/>
    </source>
</evidence>
<dbReference type="Gene3D" id="3.40.50.360">
    <property type="match status" value="1"/>
</dbReference>
<evidence type="ECO:0000313" key="4">
    <source>
        <dbReference type="EMBL" id="SFL69944.1"/>
    </source>
</evidence>
<dbReference type="EMBL" id="FOTS01000014">
    <property type="protein sequence ID" value="SFL69944.1"/>
    <property type="molecule type" value="Genomic_DNA"/>
</dbReference>
<keyword evidence="2" id="KW-0288">FMN</keyword>
<proteinExistence type="predicted"/>
<dbReference type="SUPFAM" id="SSF52218">
    <property type="entry name" value="Flavoproteins"/>
    <property type="match status" value="1"/>
</dbReference>
<dbReference type="Proteomes" id="UP000199520">
    <property type="component" value="Unassembled WGS sequence"/>
</dbReference>
<dbReference type="InterPro" id="IPR029039">
    <property type="entry name" value="Flavoprotein-like_sf"/>
</dbReference>
<name>A0A1I4JU04_9FIRM</name>
<keyword evidence="5" id="KW-1185">Reference proteome</keyword>